<feature type="signal peptide" evidence="1">
    <location>
        <begin position="1"/>
        <end position="18"/>
    </location>
</feature>
<evidence type="ECO:0000256" key="1">
    <source>
        <dbReference type="SAM" id="SignalP"/>
    </source>
</evidence>
<evidence type="ECO:0000313" key="2">
    <source>
        <dbReference type="EMBL" id="CAE6485998.1"/>
    </source>
</evidence>
<dbReference type="AlphaFoldDB" id="A0A8H3CLK3"/>
<organism evidence="2 3">
    <name type="scientific">Rhizoctonia solani</name>
    <dbReference type="NCBI Taxonomy" id="456999"/>
    <lineage>
        <taxon>Eukaryota</taxon>
        <taxon>Fungi</taxon>
        <taxon>Dikarya</taxon>
        <taxon>Basidiomycota</taxon>
        <taxon>Agaricomycotina</taxon>
        <taxon>Agaricomycetes</taxon>
        <taxon>Cantharellales</taxon>
        <taxon>Ceratobasidiaceae</taxon>
        <taxon>Rhizoctonia</taxon>
    </lineage>
</organism>
<dbReference type="EMBL" id="CAJMWZ010004173">
    <property type="protein sequence ID" value="CAE6485998.1"/>
    <property type="molecule type" value="Genomic_DNA"/>
</dbReference>
<feature type="chain" id="PRO_5034462205" evidence="1">
    <location>
        <begin position="19"/>
        <end position="314"/>
    </location>
</feature>
<keyword evidence="1" id="KW-0732">Signal</keyword>
<name>A0A8H3CLK3_9AGAM</name>
<comment type="caution">
    <text evidence="2">The sequence shown here is derived from an EMBL/GenBank/DDBJ whole genome shotgun (WGS) entry which is preliminary data.</text>
</comment>
<evidence type="ECO:0000313" key="3">
    <source>
        <dbReference type="Proteomes" id="UP000663850"/>
    </source>
</evidence>
<accession>A0A8H3CLK3</accession>
<proteinExistence type="predicted"/>
<sequence length="314" mass="34913">MLLVLRTVMPLLTPFLDFVDDLLCPGYRTRRSEKEALILHIQRVISLLESALTSGNDTDLDPLLLLNLKARLINVLEDLAPSNRSIVRWVRARRMCNERFIQETKGEIDTALSLIAFKTVFALNGGVTSLRGGMEHLLSVMNNPSYRTVPDTQFNSGAFSTHNGTCQCGSGQNAFSLSDNERGKPCSARETQREPTIGEDSAFDRFASDQVLGAAYQNVLHHRHLAQQDHRHRLCLVKSLDLLVQLLRRAGRVEDALQHSLEANRLLDILAQEASLPHNCKNDCDTEPPAPSSGDQRGSVEFAISAYPAVGWML</sequence>
<reference evidence="2" key="1">
    <citation type="submission" date="2021-01" db="EMBL/GenBank/DDBJ databases">
        <authorList>
            <person name="Kaushik A."/>
        </authorList>
    </citation>
    <scope>NUCLEOTIDE SEQUENCE</scope>
    <source>
        <strain evidence="2">Type strain: AG8-Rh-89/</strain>
    </source>
</reference>
<protein>
    <submittedName>
        <fullName evidence="2">Uncharacterized protein</fullName>
    </submittedName>
</protein>
<dbReference type="Proteomes" id="UP000663850">
    <property type="component" value="Unassembled WGS sequence"/>
</dbReference>
<gene>
    <name evidence="2" type="ORF">RDB_LOCUS79606</name>
</gene>